<dbReference type="AlphaFoldDB" id="A0A414UZI1"/>
<protein>
    <recommendedName>
        <fullName evidence="6">Prophage tail endopeptidase domain-containing protein</fullName>
    </recommendedName>
</protein>
<gene>
    <name evidence="4" type="ORF">DW243_01180</name>
</gene>
<accession>A0A414UZI1</accession>
<dbReference type="Gene3D" id="3.90.1720.10">
    <property type="entry name" value="endopeptidase domain like (from Nostoc punctiforme)"/>
    <property type="match status" value="1"/>
</dbReference>
<dbReference type="InterPro" id="IPR010572">
    <property type="entry name" value="Tail_dom"/>
</dbReference>
<evidence type="ECO:0000313" key="5">
    <source>
        <dbReference type="Proteomes" id="UP000283981"/>
    </source>
</evidence>
<evidence type="ECO:0000259" key="1">
    <source>
        <dbReference type="Pfam" id="PF06605"/>
    </source>
</evidence>
<dbReference type="Pfam" id="PF25309">
    <property type="entry name" value="ELLD"/>
    <property type="match status" value="1"/>
</dbReference>
<sequence length="833" mass="93558">MIQIYLPENTNYERNGDITLLPTVATVHVVLNGNWTVTLKHPIDAEGRWKYIEDHAVVKMMSFNGEQLFRVKAKKKRESEIQATLEPVFMDALGECFLLDVRPTEKTGQEALNIMLEGFPKYQAESDIQKVETAYYINKNLIEAVNGEEENSFVNRWGGEILYDNYKIVVNERVGSDHGTQILYGKNIAKDGLLEEVDMRNIVTRIFPQAYNGRMMQRETPWVDSDLLHVYPIIYSELIKFDDVKMREDAQEDDAEKGIIVCETQEELEEVLIQKCKDKFKEGIDKPKVNLSIDMVHLAGTREYADVKELEKVSLGDTVHCRHEKLGVITDARVIELEYDAIRERIDTIELGDYRYDYFGEMSRMAARVGETIRPDGTVVAEQVYGEMSDIKGRTLTLGGGEISGSVEIRNARKHTVGGVTDGGELIDGDLKIWAIERIILSPGRGLAVNQRNALSGKAIFSDESYLEFESGILVKGQTTNGEIVEDRVRSAGQARQVPYGLIENGTECARKLSQQYGWSRNAIVAWLGNVQQESALDPAAFQGGEGNWSQGVGYVQWTPGTNLQERAQAIGRTDYLTTDCQLAVIDYERKNGIQYYPTAAYDLTFDEFIRSNAEVEWLTMAWLKNYERAGDEAVENRLQYAREWNQRIDGILKKAVEEAVKWAIDIANDESHGYDQANRWGPDYDCSSLLIQAWENAGVPVKSNGATYTGNMREVFLQCGFEDVTNEVNIATGAGVQRGDILLNIVNHTAMGIGNGQIVQASQNEFGGILGGQTGDQTGEEIATRSYYNYPWDCVLRYPQHSEPGPGQGLAFVKWIPKGGIESDGSNEYLKN</sequence>
<dbReference type="InterPro" id="IPR007119">
    <property type="entry name" value="Phage_tail_spike_N"/>
</dbReference>
<dbReference type="Pfam" id="PF06605">
    <property type="entry name" value="Prophage_tail"/>
    <property type="match status" value="1"/>
</dbReference>
<feature type="domain" description="Endolysin-like" evidence="3">
    <location>
        <begin position="759"/>
        <end position="801"/>
    </location>
</feature>
<proteinExistence type="predicted"/>
<evidence type="ECO:0008006" key="6">
    <source>
        <dbReference type="Google" id="ProtNLM"/>
    </source>
</evidence>
<dbReference type="SUPFAM" id="SSF54001">
    <property type="entry name" value="Cysteine proteinases"/>
    <property type="match status" value="1"/>
</dbReference>
<dbReference type="InterPro" id="IPR041219">
    <property type="entry name" value="Phage_lysozyme2"/>
</dbReference>
<dbReference type="Gene3D" id="1.10.530.10">
    <property type="match status" value="1"/>
</dbReference>
<feature type="domain" description="Phage tail lysozyme" evidence="2">
    <location>
        <begin position="510"/>
        <end position="646"/>
    </location>
</feature>
<evidence type="ECO:0000259" key="2">
    <source>
        <dbReference type="Pfam" id="PF18013"/>
    </source>
</evidence>
<name>A0A414UZI1_MEDGN</name>
<dbReference type="InterPro" id="IPR038765">
    <property type="entry name" value="Papain-like_cys_pep_sf"/>
</dbReference>
<dbReference type="NCBIfam" id="TIGR01665">
    <property type="entry name" value="put_anti_recept"/>
    <property type="match status" value="1"/>
</dbReference>
<feature type="domain" description="Tail spike" evidence="1">
    <location>
        <begin position="100"/>
        <end position="352"/>
    </location>
</feature>
<dbReference type="Proteomes" id="UP000283981">
    <property type="component" value="Unassembled WGS sequence"/>
</dbReference>
<evidence type="ECO:0000313" key="4">
    <source>
        <dbReference type="EMBL" id="RHG88240.1"/>
    </source>
</evidence>
<dbReference type="RefSeq" id="WP_118208081.1">
    <property type="nucleotide sequence ID" value="NZ_JADYUQ010000012.1"/>
</dbReference>
<dbReference type="InterPro" id="IPR057370">
    <property type="entry name" value="ELLD"/>
</dbReference>
<dbReference type="EMBL" id="QRIS01000002">
    <property type="protein sequence ID" value="RHG88240.1"/>
    <property type="molecule type" value="Genomic_DNA"/>
</dbReference>
<comment type="caution">
    <text evidence="4">The sequence shown here is derived from an EMBL/GenBank/DDBJ whole genome shotgun (WGS) entry which is preliminary data.</text>
</comment>
<dbReference type="Pfam" id="PF18013">
    <property type="entry name" value="Phage_lysozyme2"/>
    <property type="match status" value="1"/>
</dbReference>
<organism evidence="4 5">
    <name type="scientific">Mediterraneibacter gnavus</name>
    <name type="common">Ruminococcus gnavus</name>
    <dbReference type="NCBI Taxonomy" id="33038"/>
    <lineage>
        <taxon>Bacteria</taxon>
        <taxon>Bacillati</taxon>
        <taxon>Bacillota</taxon>
        <taxon>Clostridia</taxon>
        <taxon>Lachnospirales</taxon>
        <taxon>Lachnospiraceae</taxon>
        <taxon>Mediterraneibacter</taxon>
    </lineage>
</organism>
<evidence type="ECO:0000259" key="3">
    <source>
        <dbReference type="Pfam" id="PF25309"/>
    </source>
</evidence>
<reference evidence="4 5" key="1">
    <citation type="submission" date="2018-08" db="EMBL/GenBank/DDBJ databases">
        <title>A genome reference for cultivated species of the human gut microbiota.</title>
        <authorList>
            <person name="Zou Y."/>
            <person name="Xue W."/>
            <person name="Luo G."/>
        </authorList>
    </citation>
    <scope>NUCLEOTIDE SEQUENCE [LARGE SCALE GENOMIC DNA]</scope>
    <source>
        <strain evidence="4 5">AM21-18</strain>
    </source>
</reference>